<comment type="caution">
    <text evidence="2">The sequence shown here is derived from an EMBL/GenBank/DDBJ whole genome shotgun (WGS) entry which is preliminary data.</text>
</comment>
<organism evidence="2 3">
    <name type="scientific">Dimorphilus gyrociliatus</name>
    <dbReference type="NCBI Taxonomy" id="2664684"/>
    <lineage>
        <taxon>Eukaryota</taxon>
        <taxon>Metazoa</taxon>
        <taxon>Spiralia</taxon>
        <taxon>Lophotrochozoa</taxon>
        <taxon>Annelida</taxon>
        <taxon>Polychaeta</taxon>
        <taxon>Polychaeta incertae sedis</taxon>
        <taxon>Dinophilidae</taxon>
        <taxon>Dimorphilus</taxon>
    </lineage>
</organism>
<sequence>MKKNPIYPFTISEEGIYILTSSTTWDTVRNFNLLIGLIIFSVLRVFLKTSNGLDDYITVSVLYGLYLVMRLIWCIEGRTIIIDHNCRRYEYYKGESLIYRGHLHNVFVRLKGVEAAAGEFYFKVTLGGFLVEEYDITNYSDKCDQLKVLARQLSKNLDLNFIDYKNVSRQHIIRHLCPYFLKSIRKSIRDYSDYDYITLSEPIRKNEYNLTSFSSTSSDISKCQGNKMDKDKNIVNLSTNDIKYESFDNFIEKEPFPEILNEGNNNRAFEMYELIDNVEGNNDQRIYKPIHNDDDLIKCQLSSNTLTYTYSYYENDQLANLQSVSTISIGNLTTRTNSSIFKEDDILDYSFSDFTQAISSDLSTSEDSMKFDSFSDVSSLSTDYSMPSEYPSEVEGGQHEVEYHMDQPLENQTGNSISEPLSLLDMDFTDDDSKGFDEPDGIIKEWLSDDLETDSFSSGQTLDSLTHTLVTTYTYTYEPSIADSEGSLDDINDIEEL</sequence>
<gene>
    <name evidence="2" type="ORF">DGYR_LOCUS9277</name>
</gene>
<dbReference type="PANTHER" id="PTHR35442">
    <property type="entry name" value="TRANSMEMBRANE PROTEIN 249"/>
    <property type="match status" value="1"/>
</dbReference>
<evidence type="ECO:0000256" key="1">
    <source>
        <dbReference type="SAM" id="Phobius"/>
    </source>
</evidence>
<dbReference type="Proteomes" id="UP000549394">
    <property type="component" value="Unassembled WGS sequence"/>
</dbReference>
<dbReference type="OrthoDB" id="5519333at2759"/>
<name>A0A7I8VY79_9ANNE</name>
<keyword evidence="1" id="KW-0472">Membrane</keyword>
<keyword evidence="1" id="KW-0812">Transmembrane</keyword>
<dbReference type="EMBL" id="CAJFCJ010000014">
    <property type="protein sequence ID" value="CAD5121306.1"/>
    <property type="molecule type" value="Genomic_DNA"/>
</dbReference>
<dbReference type="PANTHER" id="PTHR35442:SF1">
    <property type="entry name" value="CATION CHANNEL SPERM-ASSOCIATED AUXILIARY SUBUNIT TMEM249"/>
    <property type="match status" value="1"/>
</dbReference>
<accession>A0A7I8VY79</accession>
<keyword evidence="3" id="KW-1185">Reference proteome</keyword>
<dbReference type="InterPro" id="IPR027861">
    <property type="entry name" value="TMEM249"/>
</dbReference>
<dbReference type="Pfam" id="PF15158">
    <property type="entry name" value="TMEM249"/>
    <property type="match status" value="1"/>
</dbReference>
<evidence type="ECO:0000313" key="3">
    <source>
        <dbReference type="Proteomes" id="UP000549394"/>
    </source>
</evidence>
<evidence type="ECO:0000313" key="2">
    <source>
        <dbReference type="EMBL" id="CAD5121306.1"/>
    </source>
</evidence>
<keyword evidence="1" id="KW-1133">Transmembrane helix</keyword>
<feature type="transmembrane region" description="Helical" evidence="1">
    <location>
        <begin position="31"/>
        <end position="47"/>
    </location>
</feature>
<feature type="transmembrane region" description="Helical" evidence="1">
    <location>
        <begin position="56"/>
        <end position="73"/>
    </location>
</feature>
<reference evidence="2 3" key="1">
    <citation type="submission" date="2020-08" db="EMBL/GenBank/DDBJ databases">
        <authorList>
            <person name="Hejnol A."/>
        </authorList>
    </citation>
    <scope>NUCLEOTIDE SEQUENCE [LARGE SCALE GENOMIC DNA]</scope>
</reference>
<dbReference type="AlphaFoldDB" id="A0A7I8VY79"/>
<protein>
    <submittedName>
        <fullName evidence="2">Uncharacterized protein</fullName>
    </submittedName>
</protein>
<proteinExistence type="predicted"/>